<feature type="transmembrane region" description="Helical" evidence="7">
    <location>
        <begin position="227"/>
        <end position="244"/>
    </location>
</feature>
<feature type="domain" description="ABC transmembrane type-1" evidence="8">
    <location>
        <begin position="86"/>
        <end position="300"/>
    </location>
</feature>
<reference evidence="9" key="2">
    <citation type="submission" date="2020-09" db="EMBL/GenBank/DDBJ databases">
        <authorList>
            <person name="Sun Q."/>
            <person name="Zhou Y."/>
        </authorList>
    </citation>
    <scope>NUCLEOTIDE SEQUENCE</scope>
    <source>
        <strain evidence="9">CGMCC 1.15367</strain>
    </source>
</reference>
<dbReference type="EMBL" id="BMIQ01000006">
    <property type="protein sequence ID" value="GGE15047.1"/>
    <property type="molecule type" value="Genomic_DNA"/>
</dbReference>
<dbReference type="RefSeq" id="WP_188911254.1">
    <property type="nucleotide sequence ID" value="NZ_BMIQ01000006.1"/>
</dbReference>
<protein>
    <submittedName>
        <fullName evidence="9">Binding-protein-dependent transport systems inner membrane component</fullName>
    </submittedName>
</protein>
<dbReference type="PANTHER" id="PTHR43005:SF1">
    <property type="entry name" value="SPERMIDINE_PUTRESCINE TRANSPORT SYSTEM PERMEASE PROTEIN"/>
    <property type="match status" value="1"/>
</dbReference>
<evidence type="ECO:0000256" key="6">
    <source>
        <dbReference type="ARBA" id="ARBA00023136"/>
    </source>
</evidence>
<feature type="transmembrane region" description="Helical" evidence="7">
    <location>
        <begin position="284"/>
        <end position="305"/>
    </location>
</feature>
<dbReference type="InterPro" id="IPR000515">
    <property type="entry name" value="MetI-like"/>
</dbReference>
<comment type="subcellular location">
    <subcellularLocation>
        <location evidence="1 7">Cell membrane</location>
        <topology evidence="1 7">Multi-pass membrane protein</topology>
    </subcellularLocation>
</comment>
<keyword evidence="5 7" id="KW-1133">Transmembrane helix</keyword>
<comment type="caution">
    <text evidence="9">The sequence shown here is derived from an EMBL/GenBank/DDBJ whole genome shotgun (WGS) entry which is preliminary data.</text>
</comment>
<name>A0A916ZVP3_9HYPH</name>
<dbReference type="Pfam" id="PF00528">
    <property type="entry name" value="BPD_transp_1"/>
    <property type="match status" value="1"/>
</dbReference>
<dbReference type="Proteomes" id="UP000644699">
    <property type="component" value="Unassembled WGS sequence"/>
</dbReference>
<dbReference type="GO" id="GO:0055085">
    <property type="term" value="P:transmembrane transport"/>
    <property type="evidence" value="ECO:0007669"/>
    <property type="project" value="InterPro"/>
</dbReference>
<reference evidence="9" key="1">
    <citation type="journal article" date="2014" name="Int. J. Syst. Evol. Microbiol.">
        <title>Complete genome sequence of Corynebacterium casei LMG S-19264T (=DSM 44701T), isolated from a smear-ripened cheese.</title>
        <authorList>
            <consortium name="US DOE Joint Genome Institute (JGI-PGF)"/>
            <person name="Walter F."/>
            <person name="Albersmeier A."/>
            <person name="Kalinowski J."/>
            <person name="Ruckert C."/>
        </authorList>
    </citation>
    <scope>NUCLEOTIDE SEQUENCE</scope>
    <source>
        <strain evidence="9">CGMCC 1.15367</strain>
    </source>
</reference>
<feature type="transmembrane region" description="Helical" evidence="7">
    <location>
        <begin position="24"/>
        <end position="46"/>
    </location>
</feature>
<dbReference type="PANTHER" id="PTHR43005">
    <property type="entry name" value="BLR7065 PROTEIN"/>
    <property type="match status" value="1"/>
</dbReference>
<dbReference type="InterPro" id="IPR035906">
    <property type="entry name" value="MetI-like_sf"/>
</dbReference>
<evidence type="ECO:0000259" key="8">
    <source>
        <dbReference type="PROSITE" id="PS50928"/>
    </source>
</evidence>
<feature type="transmembrane region" description="Helical" evidence="7">
    <location>
        <begin position="90"/>
        <end position="112"/>
    </location>
</feature>
<sequence>MTTTIAETGFAPARARRRSRFRQILPYLLIAPSVIMLLGLIAYPLLFALRSSFYFWNLQIGAEPLAFVGIDNYRQALTAFDFRAALLNTLVLSFLGTAIEFAAGLGIALVLLRALPGMNVVRALLILPTTIAPIVVGFLFRYLYDPSAGLLTYILRSLALPVPAEGLLGSPVTALGAVLFADVWQWTPFFAIVLYASLLAVPDEIVEAARLDRASAWTILTRIKLPLIRRTAVIIVMLRFMQLFNTFDTVLVLTRGGPGTSSRTLGYSLYEQGLVNFNIGLVSAMTWIVVLIVNAIVALYVFFAFRKEEW</sequence>
<evidence type="ECO:0000256" key="5">
    <source>
        <dbReference type="ARBA" id="ARBA00022989"/>
    </source>
</evidence>
<keyword evidence="6 7" id="KW-0472">Membrane</keyword>
<keyword evidence="10" id="KW-1185">Reference proteome</keyword>
<dbReference type="SUPFAM" id="SSF161098">
    <property type="entry name" value="MetI-like"/>
    <property type="match status" value="1"/>
</dbReference>
<comment type="similarity">
    <text evidence="7">Belongs to the binding-protein-dependent transport system permease family.</text>
</comment>
<evidence type="ECO:0000256" key="7">
    <source>
        <dbReference type="RuleBase" id="RU363032"/>
    </source>
</evidence>
<dbReference type="GO" id="GO:0005886">
    <property type="term" value="C:plasma membrane"/>
    <property type="evidence" value="ECO:0007669"/>
    <property type="project" value="UniProtKB-SubCell"/>
</dbReference>
<organism evidence="9 10">
    <name type="scientific">Aureimonas endophytica</name>
    <dbReference type="NCBI Taxonomy" id="2027858"/>
    <lineage>
        <taxon>Bacteria</taxon>
        <taxon>Pseudomonadati</taxon>
        <taxon>Pseudomonadota</taxon>
        <taxon>Alphaproteobacteria</taxon>
        <taxon>Hyphomicrobiales</taxon>
        <taxon>Aurantimonadaceae</taxon>
        <taxon>Aureimonas</taxon>
    </lineage>
</organism>
<dbReference type="AlphaFoldDB" id="A0A916ZVP3"/>
<gene>
    <name evidence="9" type="ORF">GCM10011390_37690</name>
</gene>
<dbReference type="Gene3D" id="1.10.3720.10">
    <property type="entry name" value="MetI-like"/>
    <property type="match status" value="1"/>
</dbReference>
<evidence type="ECO:0000256" key="1">
    <source>
        <dbReference type="ARBA" id="ARBA00004651"/>
    </source>
</evidence>
<feature type="transmembrane region" description="Helical" evidence="7">
    <location>
        <begin position="124"/>
        <end position="144"/>
    </location>
</feature>
<feature type="transmembrane region" description="Helical" evidence="7">
    <location>
        <begin position="186"/>
        <end position="206"/>
    </location>
</feature>
<evidence type="ECO:0000256" key="2">
    <source>
        <dbReference type="ARBA" id="ARBA00022448"/>
    </source>
</evidence>
<dbReference type="PROSITE" id="PS50928">
    <property type="entry name" value="ABC_TM1"/>
    <property type="match status" value="1"/>
</dbReference>
<evidence type="ECO:0000313" key="9">
    <source>
        <dbReference type="EMBL" id="GGE15047.1"/>
    </source>
</evidence>
<dbReference type="CDD" id="cd06261">
    <property type="entry name" value="TM_PBP2"/>
    <property type="match status" value="1"/>
</dbReference>
<keyword evidence="2 7" id="KW-0813">Transport</keyword>
<accession>A0A916ZVP3</accession>
<evidence type="ECO:0000256" key="3">
    <source>
        <dbReference type="ARBA" id="ARBA00022475"/>
    </source>
</evidence>
<proteinExistence type="inferred from homology"/>
<evidence type="ECO:0000256" key="4">
    <source>
        <dbReference type="ARBA" id="ARBA00022692"/>
    </source>
</evidence>
<evidence type="ECO:0000313" key="10">
    <source>
        <dbReference type="Proteomes" id="UP000644699"/>
    </source>
</evidence>
<keyword evidence="4 7" id="KW-0812">Transmembrane</keyword>
<keyword evidence="3" id="KW-1003">Cell membrane</keyword>